<proteinExistence type="predicted"/>
<evidence type="ECO:0000313" key="2">
    <source>
        <dbReference type="Proteomes" id="UP001157502"/>
    </source>
</evidence>
<reference evidence="1" key="1">
    <citation type="submission" date="2021-05" db="EMBL/GenBank/DDBJ databases">
        <authorList>
            <person name="Pan Q."/>
            <person name="Jouanno E."/>
            <person name="Zahm M."/>
            <person name="Klopp C."/>
            <person name="Cabau C."/>
            <person name="Louis A."/>
            <person name="Berthelot C."/>
            <person name="Parey E."/>
            <person name="Roest Crollius H."/>
            <person name="Montfort J."/>
            <person name="Robinson-Rechavi M."/>
            <person name="Bouchez O."/>
            <person name="Lampietro C."/>
            <person name="Lopez Roques C."/>
            <person name="Donnadieu C."/>
            <person name="Postlethwait J."/>
            <person name="Bobe J."/>
            <person name="Dillon D."/>
            <person name="Chandos A."/>
            <person name="von Hippel F."/>
            <person name="Guiguen Y."/>
        </authorList>
    </citation>
    <scope>NUCLEOTIDE SEQUENCE</scope>
    <source>
        <strain evidence="1">YG-Jan2019</strain>
    </source>
</reference>
<organism evidence="1 2">
    <name type="scientific">Dallia pectoralis</name>
    <name type="common">Alaska blackfish</name>
    <dbReference type="NCBI Taxonomy" id="75939"/>
    <lineage>
        <taxon>Eukaryota</taxon>
        <taxon>Metazoa</taxon>
        <taxon>Chordata</taxon>
        <taxon>Craniata</taxon>
        <taxon>Vertebrata</taxon>
        <taxon>Euteleostomi</taxon>
        <taxon>Actinopterygii</taxon>
        <taxon>Neopterygii</taxon>
        <taxon>Teleostei</taxon>
        <taxon>Protacanthopterygii</taxon>
        <taxon>Esociformes</taxon>
        <taxon>Umbridae</taxon>
        <taxon>Dallia</taxon>
    </lineage>
</organism>
<gene>
    <name evidence="1" type="ORF">DPEC_G00182270</name>
</gene>
<sequence length="137" mass="15282">MAAHAPRLNTPALYEQNRRRNTVRYRRNRGQIHYDLRATGCRHPITGFPRVSPGRVPHFHNDIKPHLPQSSGPWYGVNRLKSDQRKTRSRATTPAVAVVPKSTVRGTGSAVHCPPASVARARAATLSVFDESSERRG</sequence>
<accession>A0ACC2GAR4</accession>
<keyword evidence="2" id="KW-1185">Reference proteome</keyword>
<evidence type="ECO:0000313" key="1">
    <source>
        <dbReference type="EMBL" id="KAJ8000621.1"/>
    </source>
</evidence>
<name>A0ACC2GAR4_DALPE</name>
<protein>
    <submittedName>
        <fullName evidence="1">Uncharacterized protein</fullName>
    </submittedName>
</protein>
<dbReference type="Proteomes" id="UP001157502">
    <property type="component" value="Chromosome 15"/>
</dbReference>
<dbReference type="EMBL" id="CM055742">
    <property type="protein sequence ID" value="KAJ8000621.1"/>
    <property type="molecule type" value="Genomic_DNA"/>
</dbReference>
<comment type="caution">
    <text evidence="1">The sequence shown here is derived from an EMBL/GenBank/DDBJ whole genome shotgun (WGS) entry which is preliminary data.</text>
</comment>